<evidence type="ECO:0000313" key="2">
    <source>
        <dbReference type="Proteomes" id="UP001237780"/>
    </source>
</evidence>
<dbReference type="RefSeq" id="WP_307276551.1">
    <property type="nucleotide sequence ID" value="NZ_JAUSZT010000002.1"/>
</dbReference>
<gene>
    <name evidence="1" type="ORF">QFZ34_000558</name>
</gene>
<dbReference type="EMBL" id="JAUSZT010000002">
    <property type="protein sequence ID" value="MDQ0995381.1"/>
    <property type="molecule type" value="Genomic_DNA"/>
</dbReference>
<sequence length="90" mass="10113">MDELFTEEGLVLHEQKQDKFDMDAGAYKLAVSAVIRALVEHASDADSELRGRITLAMEAYITKLDPQSEREEDFAERARGYVALLVRPTA</sequence>
<evidence type="ECO:0000313" key="1">
    <source>
        <dbReference type="EMBL" id="MDQ0995381.1"/>
    </source>
</evidence>
<name>A0ABU0S429_9HYPH</name>
<accession>A0ABU0S429</accession>
<organism evidence="1 2">
    <name type="scientific">Phyllobacterium ifriqiyense</name>
    <dbReference type="NCBI Taxonomy" id="314238"/>
    <lineage>
        <taxon>Bacteria</taxon>
        <taxon>Pseudomonadati</taxon>
        <taxon>Pseudomonadota</taxon>
        <taxon>Alphaproteobacteria</taxon>
        <taxon>Hyphomicrobiales</taxon>
        <taxon>Phyllobacteriaceae</taxon>
        <taxon>Phyllobacterium</taxon>
    </lineage>
</organism>
<comment type="caution">
    <text evidence="1">The sequence shown here is derived from an EMBL/GenBank/DDBJ whole genome shotgun (WGS) entry which is preliminary data.</text>
</comment>
<dbReference type="Proteomes" id="UP001237780">
    <property type="component" value="Unassembled WGS sequence"/>
</dbReference>
<protein>
    <submittedName>
        <fullName evidence="1">Uncharacterized protein</fullName>
    </submittedName>
</protein>
<proteinExistence type="predicted"/>
<keyword evidence="2" id="KW-1185">Reference proteome</keyword>
<reference evidence="1 2" key="1">
    <citation type="submission" date="2023-07" db="EMBL/GenBank/DDBJ databases">
        <title>Comparative genomics of wheat-associated soil bacteria to identify genetic determinants of phenazine resistance.</title>
        <authorList>
            <person name="Mouncey N."/>
        </authorList>
    </citation>
    <scope>NUCLEOTIDE SEQUENCE [LARGE SCALE GENOMIC DNA]</scope>
    <source>
        <strain evidence="1 2">W4I11</strain>
    </source>
</reference>